<dbReference type="GO" id="GO:0005506">
    <property type="term" value="F:iron ion binding"/>
    <property type="evidence" value="ECO:0007669"/>
    <property type="project" value="InterPro"/>
</dbReference>
<feature type="signal peptide" evidence="15">
    <location>
        <begin position="1"/>
        <end position="26"/>
    </location>
</feature>
<dbReference type="InterPro" id="IPR036396">
    <property type="entry name" value="Cyt_P450_sf"/>
</dbReference>
<evidence type="ECO:0000256" key="4">
    <source>
        <dbReference type="ARBA" id="ARBA00010617"/>
    </source>
</evidence>
<dbReference type="PRINTS" id="PR00385">
    <property type="entry name" value="P450"/>
</dbReference>
<dbReference type="GO" id="GO:0016020">
    <property type="term" value="C:membrane"/>
    <property type="evidence" value="ECO:0007669"/>
    <property type="project" value="UniProtKB-SubCell"/>
</dbReference>
<keyword evidence="8" id="KW-1133">Transmembrane helix</keyword>
<reference evidence="18" key="2">
    <citation type="submission" date="2025-04" db="UniProtKB">
        <authorList>
            <consortium name="RefSeq"/>
        </authorList>
    </citation>
    <scope>IDENTIFICATION</scope>
</reference>
<evidence type="ECO:0000313" key="18">
    <source>
        <dbReference type="RefSeq" id="XP_011095838.1"/>
    </source>
</evidence>
<gene>
    <name evidence="16 18" type="primary">LOC105175183</name>
</gene>
<dbReference type="Gene3D" id="1.10.630.10">
    <property type="entry name" value="Cytochrome P450"/>
    <property type="match status" value="1"/>
</dbReference>
<keyword evidence="9 14" id="KW-0560">Oxidoreductase</keyword>
<evidence type="ECO:0000256" key="13">
    <source>
        <dbReference type="PIRSR" id="PIRSR602401-1"/>
    </source>
</evidence>
<comment type="pathway">
    <text evidence="3">Alkaloid biosynthesis.</text>
</comment>
<evidence type="ECO:0000313" key="16">
    <source>
        <dbReference type="EMBL" id="BBB06443.1"/>
    </source>
</evidence>
<comment type="similarity">
    <text evidence="4 14">Belongs to the cytochrome P450 family.</text>
</comment>
<evidence type="ECO:0000256" key="2">
    <source>
        <dbReference type="ARBA" id="ARBA00004167"/>
    </source>
</evidence>
<evidence type="ECO:0000256" key="7">
    <source>
        <dbReference type="ARBA" id="ARBA00022723"/>
    </source>
</evidence>
<evidence type="ECO:0000256" key="8">
    <source>
        <dbReference type="ARBA" id="ARBA00022989"/>
    </source>
</evidence>
<organism evidence="16">
    <name type="scientific">Sesamum indicum</name>
    <name type="common">Oriental sesame</name>
    <name type="synonym">Sesamum orientale</name>
    <dbReference type="NCBI Taxonomy" id="4182"/>
    <lineage>
        <taxon>Eukaryota</taxon>
        <taxon>Viridiplantae</taxon>
        <taxon>Streptophyta</taxon>
        <taxon>Embryophyta</taxon>
        <taxon>Tracheophyta</taxon>
        <taxon>Spermatophyta</taxon>
        <taxon>Magnoliopsida</taxon>
        <taxon>eudicotyledons</taxon>
        <taxon>Gunneridae</taxon>
        <taxon>Pentapetalae</taxon>
        <taxon>asterids</taxon>
        <taxon>lamiids</taxon>
        <taxon>Lamiales</taxon>
        <taxon>Pedaliaceae</taxon>
        <taxon>Sesamum</taxon>
    </lineage>
</organism>
<sequence length="509" mass="58015">MENSSWPLLALLHLAALAFLSKIVFRRHPKPNLPPGPKPWPVIGNLNLLGSIPHRSLHLLSQKYGDIMQLKFGKFPVVVASSPEMAKQFLKVHDTVFASRPALAAGKYTSYNYSDMTWAPYGPFWRQARKIYLSEVFSAKKLESWEHIRIEERHNFLARLYSLSGKPVILRPHLYRYNLSSISRMVLSSKYFSESEHDKSVVKLDELQEMVEEWFLLNGVFNIGDWIPWLSFLDLQGYVKRMKALQKKLDKFFSYVINDHQTRIATEKDPVQGDVVDALLQLAEDPNLEVKLTSDRIKGLLQGLVGAGTDTAATIIEWTIHELVKNPHVIEKGKEELDRVIGRNRWVEENDSSNLPYIDAIIMESMRLHPLSTILAPHYAMEDCKVAGYDISKGTAILINTWSIGRDPNSWDAPNEFLPERFVGKEIDPTGSNFALLPFGSGRRRCPGYNLGLKLVRTTFANLLHGFNFKLVDGMRPKDVCMEELYGLTAPPKEPLALIMEPILPKNFY</sequence>
<dbReference type="GO" id="GO:0016705">
    <property type="term" value="F:oxidoreductase activity, acting on paired donors, with incorporation or reduction of molecular oxygen"/>
    <property type="evidence" value="ECO:0007669"/>
    <property type="project" value="InterPro"/>
</dbReference>
<proteinExistence type="evidence at transcript level"/>
<dbReference type="SUPFAM" id="SSF48264">
    <property type="entry name" value="Cytochrome P450"/>
    <property type="match status" value="1"/>
</dbReference>
<dbReference type="PROSITE" id="PS00086">
    <property type="entry name" value="CYTOCHROME_P450"/>
    <property type="match status" value="1"/>
</dbReference>
<feature type="binding site" description="axial binding residue" evidence="13">
    <location>
        <position position="446"/>
    </location>
    <ligand>
        <name>heme</name>
        <dbReference type="ChEBI" id="CHEBI:30413"/>
    </ligand>
    <ligandPart>
        <name>Fe</name>
        <dbReference type="ChEBI" id="CHEBI:18248"/>
    </ligandPart>
</feature>
<evidence type="ECO:0000256" key="11">
    <source>
        <dbReference type="ARBA" id="ARBA00023033"/>
    </source>
</evidence>
<dbReference type="PRINTS" id="PR00463">
    <property type="entry name" value="EP450I"/>
</dbReference>
<evidence type="ECO:0000256" key="12">
    <source>
        <dbReference type="ARBA" id="ARBA00023136"/>
    </source>
</evidence>
<evidence type="ECO:0000256" key="5">
    <source>
        <dbReference type="ARBA" id="ARBA00022617"/>
    </source>
</evidence>
<evidence type="ECO:0000256" key="9">
    <source>
        <dbReference type="ARBA" id="ARBA00023002"/>
    </source>
</evidence>
<dbReference type="Pfam" id="PF00067">
    <property type="entry name" value="p450"/>
    <property type="match status" value="1"/>
</dbReference>
<keyword evidence="6" id="KW-0812">Transmembrane</keyword>
<dbReference type="CDD" id="cd20618">
    <property type="entry name" value="CYP71_clan"/>
    <property type="match status" value="1"/>
</dbReference>
<keyword evidence="7 13" id="KW-0479">Metal-binding</keyword>
<name>A0A2Z5U622_SESIN</name>
<feature type="chain" id="PRO_5044583779" evidence="15">
    <location>
        <begin position="27"/>
        <end position="509"/>
    </location>
</feature>
<comment type="subcellular location">
    <subcellularLocation>
        <location evidence="2">Membrane</location>
        <topology evidence="2">Single-pass membrane protein</topology>
    </subcellularLocation>
</comment>
<evidence type="ECO:0000313" key="17">
    <source>
        <dbReference type="Proteomes" id="UP000504604"/>
    </source>
</evidence>
<comment type="cofactor">
    <cofactor evidence="1 13">
        <name>heme</name>
        <dbReference type="ChEBI" id="CHEBI:30413"/>
    </cofactor>
</comment>
<protein>
    <submittedName>
        <fullName evidence="18">Flavonoid 3'-monooxygenase-like</fullName>
    </submittedName>
</protein>
<keyword evidence="17" id="KW-1185">Reference proteome</keyword>
<dbReference type="AlphaFoldDB" id="A0A2Z5U622"/>
<dbReference type="InterPro" id="IPR017972">
    <property type="entry name" value="Cyt_P450_CS"/>
</dbReference>
<evidence type="ECO:0000256" key="14">
    <source>
        <dbReference type="RuleBase" id="RU000461"/>
    </source>
</evidence>
<dbReference type="FunFam" id="1.10.630.10:FF:000097">
    <property type="entry name" value="Cytochrome P-450 19"/>
    <property type="match status" value="1"/>
</dbReference>
<keyword evidence="12" id="KW-0472">Membrane</keyword>
<evidence type="ECO:0000256" key="3">
    <source>
        <dbReference type="ARBA" id="ARBA00004913"/>
    </source>
</evidence>
<evidence type="ECO:0000256" key="6">
    <source>
        <dbReference type="ARBA" id="ARBA00022692"/>
    </source>
</evidence>
<dbReference type="Proteomes" id="UP000504604">
    <property type="component" value="Linkage group LG2"/>
</dbReference>
<dbReference type="GO" id="GO:0020037">
    <property type="term" value="F:heme binding"/>
    <property type="evidence" value="ECO:0007669"/>
    <property type="project" value="InterPro"/>
</dbReference>
<keyword evidence="10 13" id="KW-0408">Iron</keyword>
<dbReference type="GeneID" id="105175183"/>
<keyword evidence="15" id="KW-0732">Signal</keyword>
<dbReference type="KEGG" id="sind:105175183"/>
<evidence type="ECO:0000256" key="10">
    <source>
        <dbReference type="ARBA" id="ARBA00023004"/>
    </source>
</evidence>
<dbReference type="GO" id="GO:0004497">
    <property type="term" value="F:monooxygenase activity"/>
    <property type="evidence" value="ECO:0007669"/>
    <property type="project" value="UniProtKB-KW"/>
</dbReference>
<dbReference type="InterPro" id="IPR002401">
    <property type="entry name" value="Cyt_P450_E_grp-I"/>
</dbReference>
<reference evidence="16" key="1">
    <citation type="journal article" date="2017" name="Nat. Commun.">
        <title>Oxidative rearrangement of (+)-sesamin by CYP92B14 co-generates twin dietary lignans in sesame.</title>
        <authorList>
            <person name="Murata J."/>
            <person name="Ono E."/>
            <person name="Yoroizuka S."/>
            <person name="Toyonaga H."/>
            <person name="Shiraishi A."/>
            <person name="Mori S."/>
            <person name="Tera M."/>
            <person name="Azuma T."/>
            <person name="Nagano A.J."/>
            <person name="Nakayasu M."/>
            <person name="Mizutani M."/>
            <person name="Wakasugi T."/>
            <person name="Yamamoto M.P."/>
            <person name="Horikawa M."/>
        </authorList>
    </citation>
    <scope>NUCLEOTIDE SEQUENCE</scope>
</reference>
<accession>A0A2Z5U622</accession>
<dbReference type="OrthoDB" id="2789670at2759"/>
<dbReference type="RefSeq" id="XP_011095838.1">
    <property type="nucleotide sequence ID" value="XM_011097536.2"/>
</dbReference>
<evidence type="ECO:0000256" key="1">
    <source>
        <dbReference type="ARBA" id="ARBA00001971"/>
    </source>
</evidence>
<dbReference type="PANTHER" id="PTHR47944:SF5">
    <property type="entry name" value="CYTOCHROME P450 71A1-LIKE"/>
    <property type="match status" value="1"/>
</dbReference>
<dbReference type="Gramene" id="SIN_1017244.t">
    <property type="protein sequence ID" value="SIN_1017244.t"/>
    <property type="gene ID" value="SIN_1017244"/>
</dbReference>
<dbReference type="InterPro" id="IPR001128">
    <property type="entry name" value="Cyt_P450"/>
</dbReference>
<keyword evidence="11 14" id="KW-0503">Monooxygenase</keyword>
<dbReference type="EMBL" id="LC199946">
    <property type="protein sequence ID" value="BBB06443.1"/>
    <property type="molecule type" value="mRNA"/>
</dbReference>
<keyword evidence="5 13" id="KW-0349">Heme</keyword>
<dbReference type="PANTHER" id="PTHR47944">
    <property type="entry name" value="CYTOCHROME P450 98A9"/>
    <property type="match status" value="1"/>
</dbReference>
<evidence type="ECO:0000256" key="15">
    <source>
        <dbReference type="SAM" id="SignalP"/>
    </source>
</evidence>